<dbReference type="EMBL" id="HBEM01031809">
    <property type="protein sequence ID" value="CAD8462722.1"/>
    <property type="molecule type" value="Transcribed_RNA"/>
</dbReference>
<name>A0A6T6YJX8_9EUKA</name>
<keyword evidence="2" id="KW-0732">Signal</keyword>
<dbReference type="InterPro" id="IPR046350">
    <property type="entry name" value="Cystatin_sf"/>
</dbReference>
<dbReference type="EMBL" id="HBEM01031810">
    <property type="protein sequence ID" value="CAD8462723.1"/>
    <property type="molecule type" value="Transcribed_RNA"/>
</dbReference>
<reference evidence="3" key="1">
    <citation type="submission" date="2021-01" db="EMBL/GenBank/DDBJ databases">
        <authorList>
            <person name="Corre E."/>
            <person name="Pelletier E."/>
            <person name="Niang G."/>
            <person name="Scheremetjew M."/>
            <person name="Finn R."/>
            <person name="Kale V."/>
            <person name="Holt S."/>
            <person name="Cochrane G."/>
            <person name="Meng A."/>
            <person name="Brown T."/>
            <person name="Cohen L."/>
        </authorList>
    </citation>
    <scope>NUCLEOTIDE SEQUENCE</scope>
    <source>
        <strain evidence="3">CCMP2058</strain>
    </source>
</reference>
<sequence>MMASVMVTVLFALAHGTSPPRRQFLSISPGNPSGEGNDLVPGGWSKWVSPASKEATAALAATSEQIDGDCKEPSAIQSRTQVVAGINFEIQISCKGESAPRTIRIWRKLDGTYETKGCTQPASES</sequence>
<gene>
    <name evidence="3" type="ORF">LAMO00422_LOCUS21682</name>
    <name evidence="4" type="ORF">LAMO00422_LOCUS21683</name>
</gene>
<accession>A0A6T6YJX8</accession>
<proteinExistence type="predicted"/>
<feature type="signal peptide" evidence="2">
    <location>
        <begin position="1"/>
        <end position="16"/>
    </location>
</feature>
<feature type="region of interest" description="Disordered" evidence="1">
    <location>
        <begin position="22"/>
        <end position="41"/>
    </location>
</feature>
<protein>
    <recommendedName>
        <fullName evidence="5">Cystatin domain-containing protein</fullName>
    </recommendedName>
</protein>
<evidence type="ECO:0000256" key="1">
    <source>
        <dbReference type="SAM" id="MobiDB-lite"/>
    </source>
</evidence>
<feature type="chain" id="PRO_5036191648" description="Cystatin domain-containing protein" evidence="2">
    <location>
        <begin position="17"/>
        <end position="125"/>
    </location>
</feature>
<dbReference type="Gene3D" id="3.10.450.10">
    <property type="match status" value="1"/>
</dbReference>
<dbReference type="SUPFAM" id="SSF54403">
    <property type="entry name" value="Cystatin/monellin"/>
    <property type="match status" value="1"/>
</dbReference>
<evidence type="ECO:0000313" key="3">
    <source>
        <dbReference type="EMBL" id="CAD8462722.1"/>
    </source>
</evidence>
<dbReference type="AlphaFoldDB" id="A0A6T6YJX8"/>
<evidence type="ECO:0000256" key="2">
    <source>
        <dbReference type="SAM" id="SignalP"/>
    </source>
</evidence>
<organism evidence="3">
    <name type="scientific">Amorphochlora amoebiformis</name>
    <dbReference type="NCBI Taxonomy" id="1561963"/>
    <lineage>
        <taxon>Eukaryota</taxon>
        <taxon>Sar</taxon>
        <taxon>Rhizaria</taxon>
        <taxon>Cercozoa</taxon>
        <taxon>Chlorarachniophyceae</taxon>
        <taxon>Amorphochlora</taxon>
    </lineage>
</organism>
<evidence type="ECO:0000313" key="4">
    <source>
        <dbReference type="EMBL" id="CAD8462723.1"/>
    </source>
</evidence>
<evidence type="ECO:0008006" key="5">
    <source>
        <dbReference type="Google" id="ProtNLM"/>
    </source>
</evidence>